<keyword evidence="1" id="KW-0812">Transmembrane</keyword>
<accession>A0A2P9HG77</accession>
<dbReference type="AlphaFoldDB" id="A0A2P9HG77"/>
<dbReference type="EMBL" id="OOFM01000004">
    <property type="protein sequence ID" value="SPL63101.1"/>
    <property type="molecule type" value="Genomic_DNA"/>
</dbReference>
<evidence type="ECO:0000256" key="1">
    <source>
        <dbReference type="SAM" id="Phobius"/>
    </source>
</evidence>
<evidence type="ECO:0000313" key="3">
    <source>
        <dbReference type="Proteomes" id="UP000246073"/>
    </source>
</evidence>
<name>A0A2P9HG77_9HYPH</name>
<dbReference type="Proteomes" id="UP000246073">
    <property type="component" value="Unassembled WGS sequence"/>
</dbReference>
<evidence type="ECO:0000313" key="2">
    <source>
        <dbReference type="EMBL" id="SPL63101.1"/>
    </source>
</evidence>
<keyword evidence="1" id="KW-1133">Transmembrane helix</keyword>
<proteinExistence type="predicted"/>
<sequence>MLMPYALLIIGGIASLASLPLIIIGRDFEGFATGVDGTKSGSRVKEPTF</sequence>
<gene>
    <name evidence="2" type="ORF">OHAE_3033</name>
</gene>
<organism evidence="2 3">
    <name type="scientific">Ochrobactrum soli</name>
    <dbReference type="NCBI Taxonomy" id="2448455"/>
    <lineage>
        <taxon>Bacteria</taxon>
        <taxon>Pseudomonadati</taxon>
        <taxon>Pseudomonadota</taxon>
        <taxon>Alphaproteobacteria</taxon>
        <taxon>Hyphomicrobiales</taxon>
        <taxon>Brucellaceae</taxon>
        <taxon>Brucella/Ochrobactrum group</taxon>
        <taxon>Ochrobactrum</taxon>
    </lineage>
</organism>
<feature type="transmembrane region" description="Helical" evidence="1">
    <location>
        <begin position="6"/>
        <end position="24"/>
    </location>
</feature>
<keyword evidence="1" id="KW-0472">Membrane</keyword>
<reference evidence="3" key="1">
    <citation type="submission" date="2017-12" db="EMBL/GenBank/DDBJ databases">
        <authorList>
            <person name="Diaz M."/>
        </authorList>
    </citation>
    <scope>NUCLEOTIDE SEQUENCE [LARGE SCALE GENOMIC DNA]</scope>
    <source>
        <strain evidence="3">FI11154</strain>
    </source>
</reference>
<protein>
    <submittedName>
        <fullName evidence="2">Uncharacterized protein</fullName>
    </submittedName>
</protein>